<accession>A0A6A4H7D6</accession>
<dbReference type="Proteomes" id="UP000799118">
    <property type="component" value="Unassembled WGS sequence"/>
</dbReference>
<gene>
    <name evidence="3" type="ORF">BT96DRAFT_923928</name>
</gene>
<reference evidence="3" key="1">
    <citation type="journal article" date="2019" name="Environ. Microbiol.">
        <title>Fungal ecological strategies reflected in gene transcription - a case study of two litter decomposers.</title>
        <authorList>
            <person name="Barbi F."/>
            <person name="Kohler A."/>
            <person name="Barry K."/>
            <person name="Baskaran P."/>
            <person name="Daum C."/>
            <person name="Fauchery L."/>
            <person name="Ihrmark K."/>
            <person name="Kuo A."/>
            <person name="LaButti K."/>
            <person name="Lipzen A."/>
            <person name="Morin E."/>
            <person name="Grigoriev I.V."/>
            <person name="Henrissat B."/>
            <person name="Lindahl B."/>
            <person name="Martin F."/>
        </authorList>
    </citation>
    <scope>NUCLEOTIDE SEQUENCE</scope>
    <source>
        <strain evidence="3">JB14</strain>
    </source>
</reference>
<feature type="transmembrane region" description="Helical" evidence="2">
    <location>
        <begin position="163"/>
        <end position="183"/>
    </location>
</feature>
<proteinExistence type="predicted"/>
<dbReference type="OrthoDB" id="4991875at2759"/>
<evidence type="ECO:0000256" key="2">
    <source>
        <dbReference type="SAM" id="Phobius"/>
    </source>
</evidence>
<evidence type="ECO:0000313" key="4">
    <source>
        <dbReference type="Proteomes" id="UP000799118"/>
    </source>
</evidence>
<feature type="region of interest" description="Disordered" evidence="1">
    <location>
        <begin position="103"/>
        <end position="132"/>
    </location>
</feature>
<evidence type="ECO:0000256" key="1">
    <source>
        <dbReference type="SAM" id="MobiDB-lite"/>
    </source>
</evidence>
<keyword evidence="2" id="KW-0812">Transmembrane</keyword>
<organism evidence="3 4">
    <name type="scientific">Gymnopus androsaceus JB14</name>
    <dbReference type="NCBI Taxonomy" id="1447944"/>
    <lineage>
        <taxon>Eukaryota</taxon>
        <taxon>Fungi</taxon>
        <taxon>Dikarya</taxon>
        <taxon>Basidiomycota</taxon>
        <taxon>Agaricomycotina</taxon>
        <taxon>Agaricomycetes</taxon>
        <taxon>Agaricomycetidae</taxon>
        <taxon>Agaricales</taxon>
        <taxon>Marasmiineae</taxon>
        <taxon>Omphalotaceae</taxon>
        <taxon>Gymnopus</taxon>
    </lineage>
</organism>
<dbReference type="AlphaFoldDB" id="A0A6A4H7D6"/>
<name>A0A6A4H7D6_9AGAR</name>
<keyword evidence="2" id="KW-1133">Transmembrane helix</keyword>
<evidence type="ECO:0000313" key="3">
    <source>
        <dbReference type="EMBL" id="KAE9393640.1"/>
    </source>
</evidence>
<sequence length="184" mass="18250">MYIPGLDTQSVSLEVAGVDSEGRTTYLIEESFTSDADIVGTLTLVEGPTDASLTFANDALSITLGADCTFSDGSADCGEVFDGVTLSITEAITSFAVEIGTTNPVPSASTTPSSASSSSSSRSSSGATSTSGTAIKTSVSATSTSTSTSTAKTNSSTTTRLGITSRLGATAVLGIFGVVAALLL</sequence>
<keyword evidence="2" id="KW-0472">Membrane</keyword>
<dbReference type="EMBL" id="ML769567">
    <property type="protein sequence ID" value="KAE9393640.1"/>
    <property type="molecule type" value="Genomic_DNA"/>
</dbReference>
<feature type="compositionally biased region" description="Low complexity" evidence="1">
    <location>
        <begin position="106"/>
        <end position="132"/>
    </location>
</feature>
<protein>
    <submittedName>
        <fullName evidence="3">Uncharacterized protein</fullName>
    </submittedName>
</protein>
<keyword evidence="4" id="KW-1185">Reference proteome</keyword>